<keyword evidence="5" id="KW-0963">Cytoplasm</keyword>
<evidence type="ECO:0000256" key="3">
    <source>
        <dbReference type="ARBA" id="ARBA00022759"/>
    </source>
</evidence>
<evidence type="ECO:0000313" key="10">
    <source>
        <dbReference type="Proteomes" id="UP000050269"/>
    </source>
</evidence>
<evidence type="ECO:0000313" key="9">
    <source>
        <dbReference type="Proteomes" id="UP000037778"/>
    </source>
</evidence>
<dbReference type="InterPro" id="IPR008226">
    <property type="entry name" value="Mini3_fam"/>
</dbReference>
<evidence type="ECO:0000256" key="4">
    <source>
        <dbReference type="ARBA" id="ARBA00022801"/>
    </source>
</evidence>
<feature type="active site" evidence="5">
    <location>
        <position position="22"/>
    </location>
</feature>
<keyword evidence="2 5" id="KW-0540">Nuclease</keyword>
<comment type="caution">
    <text evidence="7">The sequence shown here is derived from an EMBL/GenBank/DDBJ whole genome shotgun (WGS) entry which is preliminary data.</text>
</comment>
<dbReference type="Pfam" id="PF00636">
    <property type="entry name" value="Ribonuclease_3"/>
    <property type="match status" value="1"/>
</dbReference>
<dbReference type="InterPro" id="IPR036389">
    <property type="entry name" value="RNase_III_sf"/>
</dbReference>
<evidence type="ECO:0000256" key="5">
    <source>
        <dbReference type="HAMAP-Rule" id="MF_01468"/>
    </source>
</evidence>
<dbReference type="RefSeq" id="WP_034534704.1">
    <property type="nucleotide sequence ID" value="NZ_BAABVW010000044.1"/>
</dbReference>
<comment type="similarity">
    <text evidence="5">Belongs to the MrnC RNase family.</text>
</comment>
<comment type="subunit">
    <text evidence="5">Homodimer.</text>
</comment>
<dbReference type="Proteomes" id="UP000050269">
    <property type="component" value="Unassembled WGS sequence"/>
</dbReference>
<evidence type="ECO:0000313" key="8">
    <source>
        <dbReference type="EMBL" id="KPN83366.1"/>
    </source>
</evidence>
<comment type="function">
    <text evidence="5">Involved in correct processing of both the 5' and 3' ends of 23S rRNA precursor. Processes 30S rRNA precursor transcript even in absence of ribonuclease 3 (Rnc); Rnc processes 30S rRNA into smaller rRNA precursors.</text>
</comment>
<dbReference type="SUPFAM" id="SSF69065">
    <property type="entry name" value="RNase III domain-like"/>
    <property type="match status" value="1"/>
</dbReference>
<dbReference type="Proteomes" id="UP000037778">
    <property type="component" value="Unassembled WGS sequence"/>
</dbReference>
<dbReference type="GO" id="GO:0004525">
    <property type="term" value="F:ribonuclease III activity"/>
    <property type="evidence" value="ECO:0007669"/>
    <property type="project" value="InterPro"/>
</dbReference>
<keyword evidence="1 5" id="KW-0698">rRNA processing</keyword>
<keyword evidence="5" id="KW-0694">RNA-binding</keyword>
<keyword evidence="5" id="KW-0699">rRNA-binding</keyword>
<dbReference type="HAMAP" id="MF_01468">
    <property type="entry name" value="RNase_Mini_III"/>
    <property type="match status" value="1"/>
</dbReference>
<proteinExistence type="inferred from homology"/>
<dbReference type="GO" id="GO:0019843">
    <property type="term" value="F:rRNA binding"/>
    <property type="evidence" value="ECO:0007669"/>
    <property type="project" value="UniProtKB-UniRule"/>
</dbReference>
<dbReference type="Gene3D" id="1.10.1520.10">
    <property type="entry name" value="Ribonuclease III domain"/>
    <property type="match status" value="1"/>
</dbReference>
<feature type="domain" description="RNase III" evidence="6">
    <location>
        <begin position="16"/>
        <end position="115"/>
    </location>
</feature>
<keyword evidence="5" id="KW-0460">Magnesium</keyword>
<evidence type="ECO:0000259" key="6">
    <source>
        <dbReference type="Pfam" id="PF00636"/>
    </source>
</evidence>
<name>A0A0N0CSC5_9LACO</name>
<keyword evidence="4 5" id="KW-0378">Hydrolase</keyword>
<comment type="cofactor">
    <cofactor evidence="5">
        <name>Mg(2+)</name>
        <dbReference type="ChEBI" id="CHEBI:18420"/>
    </cofactor>
</comment>
<evidence type="ECO:0000256" key="1">
    <source>
        <dbReference type="ARBA" id="ARBA00022552"/>
    </source>
</evidence>
<organism evidence="7 9">
    <name type="scientific">Apilactobacillus kunkeei</name>
    <dbReference type="NCBI Taxonomy" id="148814"/>
    <lineage>
        <taxon>Bacteria</taxon>
        <taxon>Bacillati</taxon>
        <taxon>Bacillota</taxon>
        <taxon>Bacilli</taxon>
        <taxon>Lactobacillales</taxon>
        <taxon>Lactobacillaceae</taxon>
        <taxon>Apilactobacillus</taxon>
    </lineage>
</organism>
<keyword evidence="9" id="KW-1185">Reference proteome</keyword>
<dbReference type="GO" id="GO:0006364">
    <property type="term" value="P:rRNA processing"/>
    <property type="evidence" value="ECO:0007669"/>
    <property type="project" value="UniProtKB-UniRule"/>
</dbReference>
<dbReference type="GO" id="GO:0005737">
    <property type="term" value="C:cytoplasm"/>
    <property type="evidence" value="ECO:0007669"/>
    <property type="project" value="UniProtKB-SubCell"/>
</dbReference>
<dbReference type="AlphaFoldDB" id="A0A0N0CSC5"/>
<dbReference type="EMBL" id="JXCY01000004">
    <property type="protein sequence ID" value="KOY76715.1"/>
    <property type="molecule type" value="Genomic_DNA"/>
</dbReference>
<dbReference type="PANTHER" id="PTHR34276">
    <property type="entry name" value="MINI-RIBONUCLEASE 3"/>
    <property type="match status" value="1"/>
</dbReference>
<comment type="subcellular location">
    <subcellularLocation>
        <location evidence="5">Cytoplasm</location>
    </subcellularLocation>
</comment>
<dbReference type="EMBL" id="JXDF01000012">
    <property type="protein sequence ID" value="KPN83366.1"/>
    <property type="molecule type" value="Genomic_DNA"/>
</dbReference>
<keyword evidence="5" id="KW-0690">Ribosome biogenesis</keyword>
<keyword evidence="3 5" id="KW-0255">Endonuclease</keyword>
<dbReference type="InterPro" id="IPR000999">
    <property type="entry name" value="RNase_III_dom"/>
</dbReference>
<accession>A0A0N0CSC5</accession>
<sequence length="140" mass="16040">MMENQNVDYKQLNGIALAYLGDSVYEVFVRKHLLNLGITKPNRLQKTARKYVSAKAQAALIDLMIEDDILTDEEDAVFKRGRNAKSYTHAKNTSVLTYRHSTGFEAMMGYLSLSKQDDRLEELSNWCIEQVDAGRPKYED</sequence>
<evidence type="ECO:0000256" key="2">
    <source>
        <dbReference type="ARBA" id="ARBA00022722"/>
    </source>
</evidence>
<reference evidence="9 10" key="1">
    <citation type="journal article" date="2015" name="Genome Biol. Evol.">
        <title>Functionally Structured Genomes in Lactobacillus kunkeei Colonizing the Honey Crop and Food Products of Honeybees and Stingless Bees.</title>
        <authorList>
            <person name="Tamarit D."/>
            <person name="Ellegaard K.M."/>
            <person name="Wikander J."/>
            <person name="Olofsson T."/>
            <person name="Vasquez A."/>
            <person name="Andersson S.G."/>
        </authorList>
    </citation>
    <scope>NUCLEOTIDE SEQUENCE [LARGE SCALE GENOMIC DNA]</scope>
    <source>
        <strain evidence="7 9">LAko</strain>
        <strain evidence="8 10">LMbo</strain>
    </source>
</reference>
<dbReference type="EC" id="3.1.26.-" evidence="5"/>
<gene>
    <name evidence="5 7" type="primary">mrnC</name>
    <name evidence="7" type="ORF">RZ71_11680</name>
    <name evidence="8" type="ORF">RZ78_08320</name>
</gene>
<protein>
    <recommendedName>
        <fullName evidence="5">Mini-ribonuclease 3</fullName>
        <shortName evidence="5">Mini-3</shortName>
        <shortName evidence="5">Mini-RNase 3</shortName>
        <ecNumber evidence="5">3.1.26.-</ecNumber>
    </recommendedName>
    <alternativeName>
        <fullName evidence="5">Mini-RNase III</fullName>
        <shortName evidence="5">Mini-III</shortName>
    </alternativeName>
</protein>
<dbReference type="PANTHER" id="PTHR34276:SF1">
    <property type="entry name" value="MINI-RIBONUCLEASE 3"/>
    <property type="match status" value="1"/>
</dbReference>
<dbReference type="PATRIC" id="fig|148814.13.peg.365"/>
<evidence type="ECO:0000313" key="7">
    <source>
        <dbReference type="EMBL" id="KOY76715.1"/>
    </source>
</evidence>
<dbReference type="PIRSF" id="PIRSF005520">
    <property type="entry name" value="UCP005520"/>
    <property type="match status" value="1"/>
</dbReference>